<feature type="chain" id="PRO_5020257388" evidence="2">
    <location>
        <begin position="27"/>
        <end position="329"/>
    </location>
</feature>
<name>A0A4V2V4J4_9HYPH</name>
<dbReference type="EMBL" id="SMAR01000012">
    <property type="protein sequence ID" value="TCT39538.1"/>
    <property type="molecule type" value="Genomic_DNA"/>
</dbReference>
<dbReference type="InterPro" id="IPR038404">
    <property type="entry name" value="TRAP_DctP_sf"/>
</dbReference>
<dbReference type="AlphaFoldDB" id="A0A4V2V4J4"/>
<dbReference type="InterPro" id="IPR004682">
    <property type="entry name" value="TRAP_DctP"/>
</dbReference>
<keyword evidence="4" id="KW-1185">Reference proteome</keyword>
<dbReference type="Gene3D" id="3.40.190.170">
    <property type="entry name" value="Bacterial extracellular solute-binding protein, family 7"/>
    <property type="match status" value="1"/>
</dbReference>
<proteinExistence type="predicted"/>
<dbReference type="OrthoDB" id="9803763at2"/>
<dbReference type="GO" id="GO:0055085">
    <property type="term" value="P:transmembrane transport"/>
    <property type="evidence" value="ECO:0007669"/>
    <property type="project" value="InterPro"/>
</dbReference>
<dbReference type="PANTHER" id="PTHR33376:SF2">
    <property type="entry name" value="DICARBOXYLATE-BINDING PERIPLASMIC PROTEIN"/>
    <property type="match status" value="1"/>
</dbReference>
<dbReference type="NCBIfam" id="NF037995">
    <property type="entry name" value="TRAP_S1"/>
    <property type="match status" value="1"/>
</dbReference>
<comment type="caution">
    <text evidence="3">The sequence shown here is derived from an EMBL/GenBank/DDBJ whole genome shotgun (WGS) entry which is preliminary data.</text>
</comment>
<protein>
    <submittedName>
        <fullName evidence="3">Tripartite ATP-independent transporter DctP family solute receptor</fullName>
    </submittedName>
</protein>
<accession>A0A4V2V4J4</accession>
<dbReference type="GO" id="GO:0030288">
    <property type="term" value="C:outer membrane-bounded periplasmic space"/>
    <property type="evidence" value="ECO:0007669"/>
    <property type="project" value="InterPro"/>
</dbReference>
<keyword evidence="1 2" id="KW-0732">Signal</keyword>
<dbReference type="RefSeq" id="WP_132310974.1">
    <property type="nucleotide sequence ID" value="NZ_SMAR01000012.1"/>
</dbReference>
<dbReference type="NCBIfam" id="TIGR00787">
    <property type="entry name" value="dctP"/>
    <property type="match status" value="1"/>
</dbReference>
<dbReference type="CDD" id="cd13671">
    <property type="entry name" value="PBP2_TRAP_SBP_like_3"/>
    <property type="match status" value="1"/>
</dbReference>
<gene>
    <name evidence="3" type="ORF">EDC90_101235</name>
</gene>
<evidence type="ECO:0000256" key="1">
    <source>
        <dbReference type="ARBA" id="ARBA00022729"/>
    </source>
</evidence>
<evidence type="ECO:0000313" key="3">
    <source>
        <dbReference type="EMBL" id="TCT39538.1"/>
    </source>
</evidence>
<keyword evidence="3" id="KW-0675">Receptor</keyword>
<organism evidence="3 4">
    <name type="scientific">Martelella mediterranea</name>
    <dbReference type="NCBI Taxonomy" id="293089"/>
    <lineage>
        <taxon>Bacteria</taxon>
        <taxon>Pseudomonadati</taxon>
        <taxon>Pseudomonadota</taxon>
        <taxon>Alphaproteobacteria</taxon>
        <taxon>Hyphomicrobiales</taxon>
        <taxon>Aurantimonadaceae</taxon>
        <taxon>Martelella</taxon>
    </lineage>
</organism>
<reference evidence="3 4" key="1">
    <citation type="submission" date="2019-03" db="EMBL/GenBank/DDBJ databases">
        <title>Freshwater and sediment microbial communities from various areas in North America, analyzing microbe dynamics in response to fracking.</title>
        <authorList>
            <person name="Lamendella R."/>
        </authorList>
    </citation>
    <scope>NUCLEOTIDE SEQUENCE [LARGE SCALE GENOMIC DNA]</scope>
    <source>
        <strain evidence="3 4">175.2</strain>
    </source>
</reference>
<feature type="signal peptide" evidence="2">
    <location>
        <begin position="1"/>
        <end position="26"/>
    </location>
</feature>
<dbReference type="Proteomes" id="UP000295097">
    <property type="component" value="Unassembled WGS sequence"/>
</dbReference>
<dbReference type="PIRSF" id="PIRSF006470">
    <property type="entry name" value="DctB"/>
    <property type="match status" value="1"/>
</dbReference>
<evidence type="ECO:0000313" key="4">
    <source>
        <dbReference type="Proteomes" id="UP000295097"/>
    </source>
</evidence>
<evidence type="ECO:0000256" key="2">
    <source>
        <dbReference type="SAM" id="SignalP"/>
    </source>
</evidence>
<dbReference type="InterPro" id="IPR018389">
    <property type="entry name" value="DctP_fam"/>
</dbReference>
<dbReference type="Pfam" id="PF03480">
    <property type="entry name" value="DctP"/>
    <property type="match status" value="1"/>
</dbReference>
<dbReference type="PANTHER" id="PTHR33376">
    <property type="match status" value="1"/>
</dbReference>
<sequence>MKSLKELGVGIATVAIIATGAISANAADMTLRSSDTHPAGYPTVVAVEYMSDQLEECTNGGLAIDVYDSAQLGEEKDTIEQARFGVIDMLRVSLGPFNGLIEETQVPSLPYIFRSVDHMHTVMDGEIGDEILAAFEPYGLVGLAFYDGGSRSFYNREKPITSMEDLNGLKFRVMQSDIFVDMVNALGANATPMPYGEVYSSIQTGVIDGAENNWPSFESSSHYDVAPYYTLDQHLIVPEVLVMSKTTWDKLSPEDQACVRKTAKQSVEYQREKWAEREAESEAIVREAGVEIITDIDKTPFIEAMGPVYEKHVTSEKLKDMVRRIQETQ</sequence>
<dbReference type="GO" id="GO:0030246">
    <property type="term" value="F:carbohydrate binding"/>
    <property type="evidence" value="ECO:0007669"/>
    <property type="project" value="TreeGrafter"/>
</dbReference>